<dbReference type="GO" id="GO:0009279">
    <property type="term" value="C:cell outer membrane"/>
    <property type="evidence" value="ECO:0007669"/>
    <property type="project" value="UniProtKB-SubCell"/>
</dbReference>
<evidence type="ECO:0000256" key="10">
    <source>
        <dbReference type="SAM" id="SignalP"/>
    </source>
</evidence>
<proteinExistence type="inferred from homology"/>
<evidence type="ECO:0000256" key="1">
    <source>
        <dbReference type="ARBA" id="ARBA00004571"/>
    </source>
</evidence>
<dbReference type="KEGG" id="scn:Solca_2909"/>
<keyword evidence="2 8" id="KW-0813">Transport</keyword>
<organism evidence="13 14">
    <name type="scientific">Solitalea canadensis (strain ATCC 29591 / DSM 3403 / JCM 21819 / LMG 8368 / NBRC 15130 / NCIMB 12057 / USAM 9D)</name>
    <name type="common">Flexibacter canadensis</name>
    <dbReference type="NCBI Taxonomy" id="929556"/>
    <lineage>
        <taxon>Bacteria</taxon>
        <taxon>Pseudomonadati</taxon>
        <taxon>Bacteroidota</taxon>
        <taxon>Sphingobacteriia</taxon>
        <taxon>Sphingobacteriales</taxon>
        <taxon>Sphingobacteriaceae</taxon>
        <taxon>Solitalea</taxon>
    </lineage>
</organism>
<dbReference type="Gene3D" id="2.40.170.20">
    <property type="entry name" value="TonB-dependent receptor, beta-barrel domain"/>
    <property type="match status" value="1"/>
</dbReference>
<accession>H8KWD9</accession>
<dbReference type="InterPro" id="IPR008969">
    <property type="entry name" value="CarboxyPept-like_regulatory"/>
</dbReference>
<dbReference type="InterPro" id="IPR036942">
    <property type="entry name" value="Beta-barrel_TonB_sf"/>
</dbReference>
<keyword evidence="4 8" id="KW-0812">Transmembrane</keyword>
<evidence type="ECO:0000256" key="6">
    <source>
        <dbReference type="ARBA" id="ARBA00023136"/>
    </source>
</evidence>
<comment type="subcellular location">
    <subcellularLocation>
        <location evidence="1 8">Cell outer membrane</location>
        <topology evidence="1 8">Multi-pass membrane protein</topology>
    </subcellularLocation>
</comment>
<dbReference type="InterPro" id="IPR000531">
    <property type="entry name" value="Beta-barrel_TonB"/>
</dbReference>
<keyword evidence="14" id="KW-1185">Reference proteome</keyword>
<feature type="domain" description="TonB-dependent receptor plug" evidence="12">
    <location>
        <begin position="247"/>
        <end position="326"/>
    </location>
</feature>
<dbReference type="Pfam" id="PF00593">
    <property type="entry name" value="TonB_dep_Rec_b-barrel"/>
    <property type="match status" value="1"/>
</dbReference>
<evidence type="ECO:0000313" key="14">
    <source>
        <dbReference type="Proteomes" id="UP000007590"/>
    </source>
</evidence>
<gene>
    <name evidence="13" type="ordered locus">Solca_2909</name>
</gene>
<sequence>MNRKLILCLVLTLLCVKALKAQTRLKDVLLSKYYRGSLASVFDSIAVDHNLKFSFDRERMRYSFAERYADMPLDVALKYICLEYGLKYYVGADNVIFVLDKKQKIDPITMASATQQIGEKATIAAVKHNYILTGRVIDASSGESLPYVSIGISGTKLGTATNADGYFTLNKVPSDTSTLAINYLGYNKTSVHLNPDLPKTGFIIELKPDNELEEVLVVADKEELMKVSEKVSMIKMSPQKLAMLPNVGEKDIMRSFQLMPGVSASNESSSGLYIRGGTPDQNLIVYDGFTVYQVDHLYGFYSAFNSNAIKDVQLFKGGFEPKYGGRLSSVTEITGKEGNSRGFNIGGDISLLSLNAYVESPLGDNVTLLLAARRSYKGPLYNKIFNKFNSSNSSTAQQRAPMGGGPGGRGNAFDNATTVSSYFYDFNGKFTYKPSKKDVLSLSIYNGTDNLDNSQESSAPSFGGGGGGRGFGFNVNDVTNYGNLGGSLRWARKWSERFFNTTVLGYSNYYSDRDRSNSNTITDEDGNSRDIKTGTLENNDLKDITFKSDFEYAWRKDNKLKFGAYGINYAIKYTYSQNDTSTVLDRHTSGNVAGIYIQDQQFLLGDKLSLEPGLRFSYFDQTSKTYTEPRLTINYKLNNKLMIKAATGKYYQFANRVLREDVLSGSRDFWILSDNNNVPVSSATHYILGASYETHQYIFSAEYYYKDLKGVTEYSLRFNPSRGGVSYEENFLNGIGYAQGIEFLLQKKIGHYNGWISYSIGEARNKIEAYSPNYYAASQDVRHELKIVNIYKLGRWNFSGDWVFATGRPYTAPQGGYEITLLDGTTQSFINIGAKNGSRLPDYHRLDLAINYELRGADSGTNIGSIGLSFFNVYNRKNVWYKEFQIADNQVVETNVNYLGLTPNLTLTLKLR</sequence>
<keyword evidence="7 8" id="KW-0998">Cell outer membrane</keyword>
<feature type="chain" id="PRO_5003613469" evidence="10">
    <location>
        <begin position="21"/>
        <end position="912"/>
    </location>
</feature>
<evidence type="ECO:0000259" key="12">
    <source>
        <dbReference type="Pfam" id="PF07715"/>
    </source>
</evidence>
<evidence type="ECO:0000256" key="3">
    <source>
        <dbReference type="ARBA" id="ARBA00022452"/>
    </source>
</evidence>
<evidence type="ECO:0000259" key="11">
    <source>
        <dbReference type="Pfam" id="PF00593"/>
    </source>
</evidence>
<dbReference type="SUPFAM" id="SSF56935">
    <property type="entry name" value="Porins"/>
    <property type="match status" value="1"/>
</dbReference>
<dbReference type="EMBL" id="CP003349">
    <property type="protein sequence ID" value="AFD07931.1"/>
    <property type="molecule type" value="Genomic_DNA"/>
</dbReference>
<dbReference type="InterPro" id="IPR012910">
    <property type="entry name" value="Plug_dom"/>
</dbReference>
<keyword evidence="5 9" id="KW-0798">TonB box</keyword>
<dbReference type="Proteomes" id="UP000007590">
    <property type="component" value="Chromosome"/>
</dbReference>
<dbReference type="STRING" id="929556.Solca_2909"/>
<dbReference type="PROSITE" id="PS52016">
    <property type="entry name" value="TONB_DEPENDENT_REC_3"/>
    <property type="match status" value="1"/>
</dbReference>
<evidence type="ECO:0000256" key="9">
    <source>
        <dbReference type="RuleBase" id="RU003357"/>
    </source>
</evidence>
<dbReference type="HOGENOM" id="CLU_016599_0_0_10"/>
<reference evidence="13" key="1">
    <citation type="submission" date="2012-02" db="EMBL/GenBank/DDBJ databases">
        <title>The complete genome of Solitalea canadensis DSM 3403.</title>
        <authorList>
            <consortium name="US DOE Joint Genome Institute (JGI-PGF)"/>
            <person name="Lucas S."/>
            <person name="Copeland A."/>
            <person name="Lapidus A."/>
            <person name="Glavina del Rio T."/>
            <person name="Dalin E."/>
            <person name="Tice H."/>
            <person name="Bruce D."/>
            <person name="Goodwin L."/>
            <person name="Pitluck S."/>
            <person name="Peters L."/>
            <person name="Ovchinnikova G."/>
            <person name="Lu M."/>
            <person name="Kyrpides N."/>
            <person name="Mavromatis K."/>
            <person name="Ivanova N."/>
            <person name="Brettin T."/>
            <person name="Detter J.C."/>
            <person name="Han C."/>
            <person name="Larimer F."/>
            <person name="Land M."/>
            <person name="Hauser L."/>
            <person name="Markowitz V."/>
            <person name="Cheng J.-F."/>
            <person name="Hugenholtz P."/>
            <person name="Woyke T."/>
            <person name="Wu D."/>
            <person name="Spring S."/>
            <person name="Schroeder M."/>
            <person name="Kopitz M."/>
            <person name="Brambilla E."/>
            <person name="Klenk H.-P."/>
            <person name="Eisen J.A."/>
        </authorList>
    </citation>
    <scope>NUCLEOTIDE SEQUENCE</scope>
    <source>
        <strain evidence="13">DSM 3403</strain>
    </source>
</reference>
<protein>
    <submittedName>
        <fullName evidence="13">Outer membrane receptor protein</fullName>
    </submittedName>
</protein>
<keyword evidence="3 8" id="KW-1134">Transmembrane beta strand</keyword>
<dbReference type="InterPro" id="IPR039426">
    <property type="entry name" value="TonB-dep_rcpt-like"/>
</dbReference>
<name>H8KWD9_SOLCM</name>
<evidence type="ECO:0000256" key="8">
    <source>
        <dbReference type="PROSITE-ProRule" id="PRU01360"/>
    </source>
</evidence>
<dbReference type="AlphaFoldDB" id="H8KWD9"/>
<evidence type="ECO:0000256" key="4">
    <source>
        <dbReference type="ARBA" id="ARBA00022692"/>
    </source>
</evidence>
<dbReference type="InterPro" id="IPR037066">
    <property type="entry name" value="Plug_dom_sf"/>
</dbReference>
<comment type="similarity">
    <text evidence="8 9">Belongs to the TonB-dependent receptor family.</text>
</comment>
<dbReference type="Pfam" id="PF13715">
    <property type="entry name" value="CarbopepD_reg_2"/>
    <property type="match status" value="1"/>
</dbReference>
<evidence type="ECO:0000256" key="5">
    <source>
        <dbReference type="ARBA" id="ARBA00023077"/>
    </source>
</evidence>
<dbReference type="OrthoDB" id="9803050at2"/>
<evidence type="ECO:0000256" key="7">
    <source>
        <dbReference type="ARBA" id="ARBA00023237"/>
    </source>
</evidence>
<dbReference type="Pfam" id="PF07715">
    <property type="entry name" value="Plug"/>
    <property type="match status" value="1"/>
</dbReference>
<dbReference type="SUPFAM" id="SSF49464">
    <property type="entry name" value="Carboxypeptidase regulatory domain-like"/>
    <property type="match status" value="1"/>
</dbReference>
<evidence type="ECO:0000313" key="13">
    <source>
        <dbReference type="EMBL" id="AFD07931.1"/>
    </source>
</evidence>
<feature type="signal peptide" evidence="10">
    <location>
        <begin position="1"/>
        <end position="20"/>
    </location>
</feature>
<keyword evidence="10" id="KW-0732">Signal</keyword>
<dbReference type="Gene3D" id="2.60.40.1120">
    <property type="entry name" value="Carboxypeptidase-like, regulatory domain"/>
    <property type="match status" value="1"/>
</dbReference>
<evidence type="ECO:0000256" key="2">
    <source>
        <dbReference type="ARBA" id="ARBA00022448"/>
    </source>
</evidence>
<dbReference type="Gene3D" id="2.170.130.10">
    <property type="entry name" value="TonB-dependent receptor, plug domain"/>
    <property type="match status" value="1"/>
</dbReference>
<keyword evidence="13" id="KW-0675">Receptor</keyword>
<dbReference type="eggNOG" id="COG4771">
    <property type="taxonomic scope" value="Bacteria"/>
</dbReference>
<feature type="domain" description="TonB-dependent receptor-like beta-barrel" evidence="11">
    <location>
        <begin position="446"/>
        <end position="875"/>
    </location>
</feature>
<keyword evidence="6 8" id="KW-0472">Membrane</keyword>
<dbReference type="RefSeq" id="WP_014681158.1">
    <property type="nucleotide sequence ID" value="NC_017770.1"/>
</dbReference>